<evidence type="ECO:0000313" key="1">
    <source>
        <dbReference type="EMBL" id="QNT78421.1"/>
    </source>
</evidence>
<gene>
    <name evidence="1" type="ORF">JGUZn3_11950</name>
</gene>
<keyword evidence="2" id="KW-1185">Reference proteome</keyword>
<dbReference type="EMBL" id="CP060244">
    <property type="protein sequence ID" value="QNT78421.1"/>
    <property type="molecule type" value="Genomic_DNA"/>
</dbReference>
<dbReference type="Proteomes" id="UP000516349">
    <property type="component" value="Chromosome"/>
</dbReference>
<dbReference type="AlphaFoldDB" id="A0A7H1NRL1"/>
<proteinExistence type="predicted"/>
<name>A0A7H1NRL1_9PROT</name>
<reference evidence="1 2" key="1">
    <citation type="submission" date="2020-08" db="EMBL/GenBank/DDBJ databases">
        <title>Complete genome sequence of Entomobacter blattae G55GP.</title>
        <authorList>
            <person name="Poehlein A."/>
            <person name="Guzman J."/>
            <person name="Daniel R."/>
            <person name="Vilcinskas A."/>
        </authorList>
    </citation>
    <scope>NUCLEOTIDE SEQUENCE [LARGE SCALE GENOMIC DNA]</scope>
    <source>
        <strain evidence="1 2">G55GP</strain>
    </source>
</reference>
<evidence type="ECO:0000313" key="2">
    <source>
        <dbReference type="Proteomes" id="UP000516349"/>
    </source>
</evidence>
<protein>
    <submittedName>
        <fullName evidence="1">Uncharacterized protein</fullName>
    </submittedName>
</protein>
<organism evidence="1 2">
    <name type="scientific">Entomobacter blattae</name>
    <dbReference type="NCBI Taxonomy" id="2762277"/>
    <lineage>
        <taxon>Bacteria</taxon>
        <taxon>Pseudomonadati</taxon>
        <taxon>Pseudomonadota</taxon>
        <taxon>Alphaproteobacteria</taxon>
        <taxon>Acetobacterales</taxon>
        <taxon>Acetobacteraceae</taxon>
        <taxon>Entomobacter</taxon>
    </lineage>
</organism>
<dbReference type="RefSeq" id="WP_203412698.1">
    <property type="nucleotide sequence ID" value="NZ_CP060244.1"/>
</dbReference>
<sequence>MKRILKDQENDILTFETTREELEVCSKVTHLALDWLGDEFSARHQDTHEDPYETGLELDKKLAALLDVHKDVSPTDLITVTIRFFEAGIIYDAFNEVCNGLSFGFANVPTLKELIGYNKEELRIFYDRYEKIYLN</sequence>
<accession>A0A7H1NRL1</accession>
<dbReference type="KEGG" id="ebla:JGUZn3_11950"/>